<dbReference type="InterPro" id="IPR012373">
    <property type="entry name" value="Ferrdict_sens_TM"/>
</dbReference>
<protein>
    <recommendedName>
        <fullName evidence="4">FecR protein</fullName>
    </recommendedName>
</protein>
<comment type="caution">
    <text evidence="2">The sequence shown here is derived from an EMBL/GenBank/DDBJ whole genome shotgun (WGS) entry which is preliminary data.</text>
</comment>
<keyword evidence="1" id="KW-0812">Transmembrane</keyword>
<keyword evidence="3" id="KW-1185">Reference proteome</keyword>
<proteinExistence type="predicted"/>
<evidence type="ECO:0000313" key="2">
    <source>
        <dbReference type="EMBL" id="SMP73446.1"/>
    </source>
</evidence>
<dbReference type="PANTHER" id="PTHR30273">
    <property type="entry name" value="PERIPLASMIC SIGNAL SENSOR AND SIGMA FACTOR ACTIVATOR FECR-RELATED"/>
    <property type="match status" value="1"/>
</dbReference>
<evidence type="ECO:0008006" key="4">
    <source>
        <dbReference type="Google" id="ProtNLM"/>
    </source>
</evidence>
<evidence type="ECO:0000313" key="3">
    <source>
        <dbReference type="Proteomes" id="UP001158067"/>
    </source>
</evidence>
<gene>
    <name evidence="2" type="ORF">SAMN06265222_116127</name>
</gene>
<sequence>MNLATRQRLETLLSALIDEQLTREQADELDFLLRDDPRNRTFYVQYMDMQAALTLPSNGNEDDDTANDHAMDWQSVLETMSEMGRTSEHRQHQATRRDRIQSQAPWLVTAISLAAALYFAFASLVAPTGDLGEVTIKDDQNDVTQVLVASSAGAEFFRDLAPGVGETLEYEREYALTAGMMNLVFPCGASAILESPCVVEIADPMRLIVKIGRCSVHAPDGAEGFQVDTPSNKIIDLGTRFSVDVDSIGSANVQVVEGAADVVAISREHPIGHGNAQRLTEKEAHRFDGMESKPLDFNARGYRAELPDRLISYRTKSATEPVSELASITVQRGGNEHTYPVDELVGIKVIHYRSSHTAFHIATDGIQPAANADSLATLESDYSLITGLINPGGSKTSLKESPILRDLTQTEDSVDDGTQGMGFRFVTPLVNAPGPDVVLFEVQNFVDTPDGDAFHISPLEFRPGLHSHTITRYDITTKSSEAKRVREFELHRAAPVTNLLNLTLDRDKGFRPPENFLSVATGIDLSDLGYELGDSVDGLFLQDAMENDLPIDPMLIAGLPPVSTKPDPKQHEESTP</sequence>
<dbReference type="Proteomes" id="UP001158067">
    <property type="component" value="Unassembled WGS sequence"/>
</dbReference>
<dbReference type="EMBL" id="FXUG01000016">
    <property type="protein sequence ID" value="SMP73446.1"/>
    <property type="molecule type" value="Genomic_DNA"/>
</dbReference>
<organism evidence="2 3">
    <name type="scientific">Neorhodopirellula lusitana</name>
    <dbReference type="NCBI Taxonomy" id="445327"/>
    <lineage>
        <taxon>Bacteria</taxon>
        <taxon>Pseudomonadati</taxon>
        <taxon>Planctomycetota</taxon>
        <taxon>Planctomycetia</taxon>
        <taxon>Pirellulales</taxon>
        <taxon>Pirellulaceae</taxon>
        <taxon>Neorhodopirellula</taxon>
    </lineage>
</organism>
<feature type="transmembrane region" description="Helical" evidence="1">
    <location>
        <begin position="106"/>
        <end position="126"/>
    </location>
</feature>
<keyword evidence="1" id="KW-1133">Transmembrane helix</keyword>
<accession>A0ABY1QJP7</accession>
<reference evidence="2 3" key="1">
    <citation type="submission" date="2017-05" db="EMBL/GenBank/DDBJ databases">
        <authorList>
            <person name="Varghese N."/>
            <person name="Submissions S."/>
        </authorList>
    </citation>
    <scope>NUCLEOTIDE SEQUENCE [LARGE SCALE GENOMIC DNA]</scope>
    <source>
        <strain evidence="2 3">DSM 25457</strain>
    </source>
</reference>
<keyword evidence="1" id="KW-0472">Membrane</keyword>
<dbReference type="RefSeq" id="WP_283434771.1">
    <property type="nucleotide sequence ID" value="NZ_FXUG01000016.1"/>
</dbReference>
<evidence type="ECO:0000256" key="1">
    <source>
        <dbReference type="SAM" id="Phobius"/>
    </source>
</evidence>
<dbReference type="PANTHER" id="PTHR30273:SF2">
    <property type="entry name" value="PROTEIN FECR"/>
    <property type="match status" value="1"/>
</dbReference>
<name>A0ABY1QJP7_9BACT</name>